<comment type="caution">
    <text evidence="1">The sequence shown here is derived from an EMBL/GenBank/DDBJ whole genome shotgun (WGS) entry which is preliminary data.</text>
</comment>
<evidence type="ECO:0000313" key="2">
    <source>
        <dbReference type="Proteomes" id="UP001159363"/>
    </source>
</evidence>
<evidence type="ECO:0000313" key="1">
    <source>
        <dbReference type="EMBL" id="KAJ8890043.1"/>
    </source>
</evidence>
<keyword evidence="2" id="KW-1185">Reference proteome</keyword>
<proteinExistence type="predicted"/>
<gene>
    <name evidence="1" type="ORF">PR048_009549</name>
</gene>
<dbReference type="Proteomes" id="UP001159363">
    <property type="component" value="Chromosome 3"/>
</dbReference>
<sequence>MYHLVTLQPRSVQHRAFVVEPCLIHNAPAITVQRMFRCHFGVQSRDKVADHYRLFTELGTRASGILAGAGGATILLRHPTAILDVIDLDLNPRCYIEYVSPCSLGGKGTVRLCESELAGNTQQLRDIAARCDDKDTHLVQQFSVSANHRAPGVKSFVRACYLSPGSNHSRHNSPGLPRGRSAFLLLATAGELPADVTYTSRAKHRKLSCPSQFHIQPAQLDEEHCTLARAGDEHLNAKTRLGKVKEMAGIAERRMEGARLCEAELVASSSHQKALGRARSAAHLSSETRLSKCLIDVRFSLWVEHPFSLVGHVKDAFDQWISRGTPVSVTSASRHCTICISLSRHHILLDYSSPSEFSHEGIVRDDAIGRRVFSGTSRFLRPFIPALLHTPLAVKSRPNLFTRSRLHLWPIQITLRQLPLPGHETGVSQRDDLECDGAVPICTQKSAVQDMSRRGNVVRGESPRTRPGATFPFEQAARHSPQFSAQPSQIIDHHFYTNARRKLRKVVRFSRKTNYRPSILRKHRSSLLESDLPNAAAHNFSDEVKYHYLQHKQHCLGITQHPLDQNDVFFIGKEGTQLSGGTLENTLFCANGVYPNDSIWFWVSFSNPSQLPLGSQVLELLSKLQLPGNVKASKR</sequence>
<reference evidence="1 2" key="1">
    <citation type="submission" date="2023-02" db="EMBL/GenBank/DDBJ databases">
        <title>LHISI_Scaffold_Assembly.</title>
        <authorList>
            <person name="Stuart O.P."/>
            <person name="Cleave R."/>
            <person name="Magrath M.J.L."/>
            <person name="Mikheyev A.S."/>
        </authorList>
    </citation>
    <scope>NUCLEOTIDE SEQUENCE [LARGE SCALE GENOMIC DNA]</scope>
    <source>
        <strain evidence="1">Daus_M_001</strain>
        <tissue evidence="1">Leg muscle</tissue>
    </source>
</reference>
<dbReference type="EMBL" id="JARBHB010000003">
    <property type="protein sequence ID" value="KAJ8890043.1"/>
    <property type="molecule type" value="Genomic_DNA"/>
</dbReference>
<organism evidence="1 2">
    <name type="scientific">Dryococelus australis</name>
    <dbReference type="NCBI Taxonomy" id="614101"/>
    <lineage>
        <taxon>Eukaryota</taxon>
        <taxon>Metazoa</taxon>
        <taxon>Ecdysozoa</taxon>
        <taxon>Arthropoda</taxon>
        <taxon>Hexapoda</taxon>
        <taxon>Insecta</taxon>
        <taxon>Pterygota</taxon>
        <taxon>Neoptera</taxon>
        <taxon>Polyneoptera</taxon>
        <taxon>Phasmatodea</taxon>
        <taxon>Verophasmatodea</taxon>
        <taxon>Anareolatae</taxon>
        <taxon>Phasmatidae</taxon>
        <taxon>Eurycanthinae</taxon>
        <taxon>Dryococelus</taxon>
    </lineage>
</organism>
<accession>A0ABQ9I0A3</accession>
<name>A0ABQ9I0A3_9NEOP</name>
<protein>
    <submittedName>
        <fullName evidence="1">Uncharacterized protein</fullName>
    </submittedName>
</protein>